<dbReference type="GO" id="GO:0016740">
    <property type="term" value="F:transferase activity"/>
    <property type="evidence" value="ECO:0007669"/>
    <property type="project" value="UniProtKB-KW"/>
</dbReference>
<protein>
    <recommendedName>
        <fullName evidence="8">L,D-TPase catalytic domain-containing protein</fullName>
    </recommendedName>
</protein>
<dbReference type="InterPro" id="IPR002477">
    <property type="entry name" value="Peptidoglycan-bd-like"/>
</dbReference>
<dbReference type="UniPathway" id="UPA00219"/>
<evidence type="ECO:0000256" key="7">
    <source>
        <dbReference type="SAM" id="SignalP"/>
    </source>
</evidence>
<dbReference type="Gene3D" id="2.40.440.10">
    <property type="entry name" value="L,D-transpeptidase catalytic domain-like"/>
    <property type="match status" value="1"/>
</dbReference>
<dbReference type="GO" id="GO:0008360">
    <property type="term" value="P:regulation of cell shape"/>
    <property type="evidence" value="ECO:0007669"/>
    <property type="project" value="UniProtKB-UniRule"/>
</dbReference>
<evidence type="ECO:0000259" key="8">
    <source>
        <dbReference type="PROSITE" id="PS52029"/>
    </source>
</evidence>
<keyword evidence="10" id="KW-1185">Reference proteome</keyword>
<sequence length="223" mass="23348">MVTGAGATGTLAVVGLIGSGTASAANPVLQTGSKGSAVTTLQKRLNALGYWCGNPDGAFGAQTKQAVLAVQKVAGLARDGVVGARSWDALNRGVRPSSRRGGNRIEVDKSRQIVMVVRGGSVKYIFNTSTGNGQTFTYYGRRIKAVTPSGEYKTYRSVTSGWDYGALGGLYRPFYFNGGIALHGSNDIPAYPASHGCCRMSCAAQDFLIGSKLLYIGEAVSVY</sequence>
<dbReference type="GO" id="GO:0018104">
    <property type="term" value="P:peptidoglycan-protein cross-linking"/>
    <property type="evidence" value="ECO:0007669"/>
    <property type="project" value="TreeGrafter"/>
</dbReference>
<dbReference type="AlphaFoldDB" id="A0A075JDE3"/>
<evidence type="ECO:0000256" key="4">
    <source>
        <dbReference type="ARBA" id="ARBA00022984"/>
    </source>
</evidence>
<comment type="pathway">
    <text evidence="1 6">Cell wall biogenesis; peptidoglycan biosynthesis.</text>
</comment>
<evidence type="ECO:0000256" key="2">
    <source>
        <dbReference type="ARBA" id="ARBA00022679"/>
    </source>
</evidence>
<keyword evidence="4 6" id="KW-0573">Peptidoglycan synthesis</keyword>
<reference evidence="9 10" key="1">
    <citation type="submission" date="2014-07" db="EMBL/GenBank/DDBJ databases">
        <title>Genome Sequencing of Dermacoccus nishinomiyaensis.</title>
        <authorList>
            <person name="Hong K.W."/>
            <person name="Chan K.G."/>
        </authorList>
    </citation>
    <scope>NUCLEOTIDE SEQUENCE [LARGE SCALE GENOMIC DNA]</scope>
    <source>
        <strain evidence="9 10">M25</strain>
    </source>
</reference>
<dbReference type="EMBL" id="CP008889">
    <property type="protein sequence ID" value="AIF40321.1"/>
    <property type="molecule type" value="Genomic_DNA"/>
</dbReference>
<dbReference type="InterPro" id="IPR036365">
    <property type="entry name" value="PGBD-like_sf"/>
</dbReference>
<dbReference type="PANTHER" id="PTHR30582:SF2">
    <property type="entry name" value="L,D-TRANSPEPTIDASE YCIB-RELATED"/>
    <property type="match status" value="1"/>
</dbReference>
<evidence type="ECO:0000256" key="6">
    <source>
        <dbReference type="PROSITE-ProRule" id="PRU01373"/>
    </source>
</evidence>
<dbReference type="InterPro" id="IPR036366">
    <property type="entry name" value="PGBDSf"/>
</dbReference>
<dbReference type="PANTHER" id="PTHR30582">
    <property type="entry name" value="L,D-TRANSPEPTIDASE"/>
    <property type="match status" value="1"/>
</dbReference>
<dbReference type="Pfam" id="PF01471">
    <property type="entry name" value="PG_binding_1"/>
    <property type="match status" value="1"/>
</dbReference>
<dbReference type="SUPFAM" id="SSF47090">
    <property type="entry name" value="PGBD-like"/>
    <property type="match status" value="1"/>
</dbReference>
<evidence type="ECO:0000256" key="5">
    <source>
        <dbReference type="ARBA" id="ARBA00023316"/>
    </source>
</evidence>
<keyword evidence="3 6" id="KW-0133">Cell shape</keyword>
<evidence type="ECO:0000313" key="9">
    <source>
        <dbReference type="EMBL" id="AIF40321.1"/>
    </source>
</evidence>
<feature type="active site" description="Nucleophile" evidence="6">
    <location>
        <position position="197"/>
    </location>
</feature>
<dbReference type="SUPFAM" id="SSF141523">
    <property type="entry name" value="L,D-transpeptidase catalytic domain-like"/>
    <property type="match status" value="1"/>
</dbReference>
<feature type="active site" description="Proton donor/acceptor" evidence="6">
    <location>
        <position position="183"/>
    </location>
</feature>
<dbReference type="GO" id="GO:0071555">
    <property type="term" value="P:cell wall organization"/>
    <property type="evidence" value="ECO:0007669"/>
    <property type="project" value="UniProtKB-UniRule"/>
</dbReference>
<feature type="domain" description="L,D-TPase catalytic" evidence="8">
    <location>
        <begin position="103"/>
        <end position="223"/>
    </location>
</feature>
<dbReference type="Gene3D" id="1.10.101.10">
    <property type="entry name" value="PGBD-like superfamily/PGBD"/>
    <property type="match status" value="1"/>
</dbReference>
<dbReference type="eggNOG" id="COG3409">
    <property type="taxonomic scope" value="Bacteria"/>
</dbReference>
<feature type="chain" id="PRO_5001706353" description="L,D-TPase catalytic domain-containing protein" evidence="7">
    <location>
        <begin position="25"/>
        <end position="223"/>
    </location>
</feature>
<dbReference type="Proteomes" id="UP000027986">
    <property type="component" value="Chromosome"/>
</dbReference>
<keyword evidence="5 6" id="KW-0961">Cell wall biogenesis/degradation</keyword>
<dbReference type="PROSITE" id="PS52029">
    <property type="entry name" value="LD_TPASE"/>
    <property type="match status" value="1"/>
</dbReference>
<dbReference type="InterPro" id="IPR005490">
    <property type="entry name" value="LD_TPept_cat_dom"/>
</dbReference>
<accession>A0A075JDE3</accession>
<dbReference type="Pfam" id="PF03734">
    <property type="entry name" value="YkuD"/>
    <property type="match status" value="1"/>
</dbReference>
<keyword evidence="7" id="KW-0732">Signal</keyword>
<dbReference type="CDD" id="cd16913">
    <property type="entry name" value="YkuD_like"/>
    <property type="match status" value="1"/>
</dbReference>
<evidence type="ECO:0000256" key="1">
    <source>
        <dbReference type="ARBA" id="ARBA00004752"/>
    </source>
</evidence>
<dbReference type="InterPro" id="IPR038063">
    <property type="entry name" value="Transpep_catalytic_dom"/>
</dbReference>
<feature type="signal peptide" evidence="7">
    <location>
        <begin position="1"/>
        <end position="24"/>
    </location>
</feature>
<dbReference type="GO" id="GO:0071972">
    <property type="term" value="F:peptidoglycan L,D-transpeptidase activity"/>
    <property type="evidence" value="ECO:0007669"/>
    <property type="project" value="TreeGrafter"/>
</dbReference>
<evidence type="ECO:0000256" key="3">
    <source>
        <dbReference type="ARBA" id="ARBA00022960"/>
    </source>
</evidence>
<dbReference type="GO" id="GO:0005576">
    <property type="term" value="C:extracellular region"/>
    <property type="evidence" value="ECO:0007669"/>
    <property type="project" value="TreeGrafter"/>
</dbReference>
<dbReference type="HOGENOM" id="CLU_069585_2_0_11"/>
<organism evidence="9 10">
    <name type="scientific">Dermacoccus nishinomiyaensis</name>
    <dbReference type="NCBI Taxonomy" id="1274"/>
    <lineage>
        <taxon>Bacteria</taxon>
        <taxon>Bacillati</taxon>
        <taxon>Actinomycetota</taxon>
        <taxon>Actinomycetes</taxon>
        <taxon>Micrococcales</taxon>
        <taxon>Dermacoccaceae</taxon>
        <taxon>Dermacoccus</taxon>
    </lineage>
</organism>
<proteinExistence type="predicted"/>
<gene>
    <name evidence="9" type="ORF">HX89_04425</name>
</gene>
<keyword evidence="2" id="KW-0808">Transferase</keyword>
<evidence type="ECO:0000313" key="10">
    <source>
        <dbReference type="Proteomes" id="UP000027986"/>
    </source>
</evidence>
<dbReference type="KEGG" id="dni:HX89_04425"/>
<dbReference type="InterPro" id="IPR050979">
    <property type="entry name" value="LD-transpeptidase"/>
</dbReference>
<dbReference type="eggNOG" id="COG1376">
    <property type="taxonomic scope" value="Bacteria"/>
</dbReference>
<name>A0A075JDE3_9MICO</name>